<evidence type="ECO:0000256" key="4">
    <source>
        <dbReference type="ARBA" id="ARBA00023136"/>
    </source>
</evidence>
<keyword evidence="4 6" id="KW-0472">Membrane</keyword>
<evidence type="ECO:0000256" key="5">
    <source>
        <dbReference type="SAM" id="MobiDB-lite"/>
    </source>
</evidence>
<dbReference type="PANTHER" id="PTHR15549:SF30">
    <property type="entry name" value="MID2 DOMAIN-CONTAINING PROTEIN"/>
    <property type="match status" value="1"/>
</dbReference>
<evidence type="ECO:0000256" key="3">
    <source>
        <dbReference type="ARBA" id="ARBA00022989"/>
    </source>
</evidence>
<dbReference type="Proteomes" id="UP001146351">
    <property type="component" value="Unassembled WGS sequence"/>
</dbReference>
<evidence type="ECO:0000313" key="7">
    <source>
        <dbReference type="EMBL" id="KAJ5182887.1"/>
    </source>
</evidence>
<dbReference type="GO" id="GO:0016020">
    <property type="term" value="C:membrane"/>
    <property type="evidence" value="ECO:0007669"/>
    <property type="project" value="UniProtKB-SubCell"/>
</dbReference>
<comment type="subcellular location">
    <subcellularLocation>
        <location evidence="1">Membrane</location>
        <topology evidence="1">Single-pass membrane protein</topology>
    </subcellularLocation>
</comment>
<protein>
    <submittedName>
        <fullName evidence="7">Uncharacterized protein</fullName>
    </submittedName>
</protein>
<feature type="compositionally biased region" description="Basic and acidic residues" evidence="5">
    <location>
        <begin position="255"/>
        <end position="280"/>
    </location>
</feature>
<dbReference type="GO" id="GO:0071944">
    <property type="term" value="C:cell periphery"/>
    <property type="evidence" value="ECO:0007669"/>
    <property type="project" value="UniProtKB-ARBA"/>
</dbReference>
<evidence type="ECO:0000256" key="1">
    <source>
        <dbReference type="ARBA" id="ARBA00004167"/>
    </source>
</evidence>
<dbReference type="EMBL" id="JAPQKO010000001">
    <property type="protein sequence ID" value="KAJ5182887.1"/>
    <property type="molecule type" value="Genomic_DNA"/>
</dbReference>
<evidence type="ECO:0000256" key="2">
    <source>
        <dbReference type="ARBA" id="ARBA00022692"/>
    </source>
</evidence>
<dbReference type="InterPro" id="IPR051694">
    <property type="entry name" value="Immunoregulatory_rcpt-like"/>
</dbReference>
<feature type="compositionally biased region" description="Polar residues" evidence="5">
    <location>
        <begin position="304"/>
        <end position="344"/>
    </location>
</feature>
<keyword evidence="8" id="KW-1185">Reference proteome</keyword>
<organism evidence="7 8">
    <name type="scientific">Penicillium capsulatum</name>
    <dbReference type="NCBI Taxonomy" id="69766"/>
    <lineage>
        <taxon>Eukaryota</taxon>
        <taxon>Fungi</taxon>
        <taxon>Dikarya</taxon>
        <taxon>Ascomycota</taxon>
        <taxon>Pezizomycotina</taxon>
        <taxon>Eurotiomycetes</taxon>
        <taxon>Eurotiomycetidae</taxon>
        <taxon>Eurotiales</taxon>
        <taxon>Aspergillaceae</taxon>
        <taxon>Penicillium</taxon>
    </lineage>
</organism>
<reference evidence="7" key="1">
    <citation type="submission" date="2022-11" db="EMBL/GenBank/DDBJ databases">
        <authorList>
            <person name="Petersen C."/>
        </authorList>
    </citation>
    <scope>NUCLEOTIDE SEQUENCE</scope>
    <source>
        <strain evidence="7">IBT 21917</strain>
    </source>
</reference>
<accession>A0A9W9M064</accession>
<feature type="transmembrane region" description="Helical" evidence="6">
    <location>
        <begin position="179"/>
        <end position="202"/>
    </location>
</feature>
<feature type="region of interest" description="Disordered" evidence="5">
    <location>
        <begin position="211"/>
        <end position="359"/>
    </location>
</feature>
<keyword evidence="2 6" id="KW-0812">Transmembrane</keyword>
<dbReference type="AlphaFoldDB" id="A0A9W9M064"/>
<gene>
    <name evidence="7" type="ORF">N7492_000503</name>
</gene>
<reference evidence="7" key="2">
    <citation type="journal article" date="2023" name="IMA Fungus">
        <title>Comparative genomic study of the Penicillium genus elucidates a diverse pangenome and 15 lateral gene transfer events.</title>
        <authorList>
            <person name="Petersen C."/>
            <person name="Sorensen T."/>
            <person name="Nielsen M.R."/>
            <person name="Sondergaard T.E."/>
            <person name="Sorensen J.L."/>
            <person name="Fitzpatrick D.A."/>
            <person name="Frisvad J.C."/>
            <person name="Nielsen K.L."/>
        </authorList>
    </citation>
    <scope>NUCLEOTIDE SEQUENCE</scope>
    <source>
        <strain evidence="7">IBT 21917</strain>
    </source>
</reference>
<name>A0A9W9M064_9EURO</name>
<comment type="caution">
    <text evidence="7">The sequence shown here is derived from an EMBL/GenBank/DDBJ whole genome shotgun (WGS) entry which is preliminary data.</text>
</comment>
<keyword evidence="3 6" id="KW-1133">Transmembrane helix</keyword>
<sequence length="359" mass="38965">MATSEQSPLPLTTRFNPPSSCLNTSPTLFVSLATGTGYRYHQGPTDAAGCFPPGWNPTSYFSPGLCPHSYTIAHKSEVSIGTLTETHAICCAGGLTVDPAKQTLPWEKQEPCASQIARTATQADGNVIDRAYYNGYGVSIRWQASDMTPATATAGPITSAPAAAQVQQTPSGLSTGAKVGIGVGAGVGGLLLIVAALGLFWLRRKRDKPEAAGQQMENYQGPSTRDISSQQDFRDMSSQQDFRDIPSQQGFRDIPSQHEYPDAPSRQDYRDIPSRQDYRDSPPYYKEPSERSYPLGPASDTHSRSATRSQAFSLNQSLDARSATYSPNHTPDYANSWNRNTNSPAELDTHQPAPQQTWI</sequence>
<evidence type="ECO:0000256" key="6">
    <source>
        <dbReference type="SAM" id="Phobius"/>
    </source>
</evidence>
<feature type="compositionally biased region" description="Polar residues" evidence="5">
    <location>
        <begin position="215"/>
        <end position="250"/>
    </location>
</feature>
<dbReference type="PANTHER" id="PTHR15549">
    <property type="entry name" value="PAIRED IMMUNOGLOBULIN-LIKE TYPE 2 RECEPTOR"/>
    <property type="match status" value="1"/>
</dbReference>
<evidence type="ECO:0000313" key="8">
    <source>
        <dbReference type="Proteomes" id="UP001146351"/>
    </source>
</evidence>
<proteinExistence type="predicted"/>
<dbReference type="OrthoDB" id="4770059at2759"/>